<dbReference type="InterPro" id="IPR050153">
    <property type="entry name" value="Metal_Ion_Import_ABC"/>
</dbReference>
<dbReference type="Gene3D" id="3.40.50.300">
    <property type="entry name" value="P-loop containing nucleotide triphosphate hydrolases"/>
    <property type="match status" value="1"/>
</dbReference>
<dbReference type="InterPro" id="IPR027417">
    <property type="entry name" value="P-loop_NTPase"/>
</dbReference>
<keyword evidence="2" id="KW-0813">Transport</keyword>
<keyword evidence="7" id="KW-1185">Reference proteome</keyword>
<dbReference type="InterPro" id="IPR003593">
    <property type="entry name" value="AAA+_ATPase"/>
</dbReference>
<keyword evidence="4 6" id="KW-0067">ATP-binding</keyword>
<evidence type="ECO:0000256" key="1">
    <source>
        <dbReference type="ARBA" id="ARBA00005417"/>
    </source>
</evidence>
<comment type="similarity">
    <text evidence="1">Belongs to the ABC transporter superfamily.</text>
</comment>
<dbReference type="GO" id="GO:0005524">
    <property type="term" value="F:ATP binding"/>
    <property type="evidence" value="ECO:0007669"/>
    <property type="project" value="UniProtKB-KW"/>
</dbReference>
<name>A0ABT2IXW6_9FLAO</name>
<dbReference type="PANTHER" id="PTHR42734:SF6">
    <property type="entry name" value="MOLYBDATE IMPORT ATP-BINDING PROTEIN MOLC"/>
    <property type="match status" value="1"/>
</dbReference>
<dbReference type="EMBL" id="JAOAMU010000006">
    <property type="protein sequence ID" value="MCT2563686.1"/>
    <property type="molecule type" value="Genomic_DNA"/>
</dbReference>
<dbReference type="PANTHER" id="PTHR42734">
    <property type="entry name" value="METAL TRANSPORT SYSTEM ATP-BINDING PROTEIN TM_0124-RELATED"/>
    <property type="match status" value="1"/>
</dbReference>
<comment type="caution">
    <text evidence="6">The sequence shown here is derived from an EMBL/GenBank/DDBJ whole genome shotgun (WGS) entry which is preliminary data.</text>
</comment>
<dbReference type="RefSeq" id="WP_259840231.1">
    <property type="nucleotide sequence ID" value="NZ_JAOAMU010000006.1"/>
</dbReference>
<evidence type="ECO:0000256" key="3">
    <source>
        <dbReference type="ARBA" id="ARBA00022741"/>
    </source>
</evidence>
<reference evidence="6 7" key="1">
    <citation type="submission" date="2022-09" db="EMBL/GenBank/DDBJ databases">
        <title>Chryseobacterium oleae sp.nov., isolated from the inter-root soil of Pyrola calliantha H. Andr. in Tibet.</title>
        <authorList>
            <person name="Li Z."/>
        </authorList>
    </citation>
    <scope>NUCLEOTIDE SEQUENCE [LARGE SCALE GENOMIC DNA]</scope>
    <source>
        <strain evidence="7">pc1-10</strain>
    </source>
</reference>
<dbReference type="Pfam" id="PF00005">
    <property type="entry name" value="ABC_tran"/>
    <property type="match status" value="1"/>
</dbReference>
<evidence type="ECO:0000313" key="7">
    <source>
        <dbReference type="Proteomes" id="UP001525566"/>
    </source>
</evidence>
<protein>
    <submittedName>
        <fullName evidence="6">ABC transporter ATP-binding protein</fullName>
    </submittedName>
</protein>
<gene>
    <name evidence="6" type="ORF">N0B48_17495</name>
</gene>
<dbReference type="SMART" id="SM00382">
    <property type="entry name" value="AAA"/>
    <property type="match status" value="1"/>
</dbReference>
<proteinExistence type="inferred from homology"/>
<evidence type="ECO:0000313" key="6">
    <source>
        <dbReference type="EMBL" id="MCT2563686.1"/>
    </source>
</evidence>
<dbReference type="PROSITE" id="PS50893">
    <property type="entry name" value="ABC_TRANSPORTER_2"/>
    <property type="match status" value="1"/>
</dbReference>
<evidence type="ECO:0000256" key="2">
    <source>
        <dbReference type="ARBA" id="ARBA00022448"/>
    </source>
</evidence>
<dbReference type="SUPFAM" id="SSF52540">
    <property type="entry name" value="P-loop containing nucleoside triphosphate hydrolases"/>
    <property type="match status" value="1"/>
</dbReference>
<organism evidence="6 7">
    <name type="scientific">Chryseobacterium herbae</name>
    <dbReference type="NCBI Taxonomy" id="2976476"/>
    <lineage>
        <taxon>Bacteria</taxon>
        <taxon>Pseudomonadati</taxon>
        <taxon>Bacteroidota</taxon>
        <taxon>Flavobacteriia</taxon>
        <taxon>Flavobacteriales</taxon>
        <taxon>Weeksellaceae</taxon>
        <taxon>Chryseobacterium group</taxon>
        <taxon>Chryseobacterium</taxon>
    </lineage>
</organism>
<evidence type="ECO:0000259" key="5">
    <source>
        <dbReference type="PROSITE" id="PS50893"/>
    </source>
</evidence>
<dbReference type="Proteomes" id="UP001525566">
    <property type="component" value="Unassembled WGS sequence"/>
</dbReference>
<accession>A0ABT2IXW6</accession>
<evidence type="ECO:0000256" key="4">
    <source>
        <dbReference type="ARBA" id="ARBA00022840"/>
    </source>
</evidence>
<feature type="domain" description="ABC transporter" evidence="5">
    <location>
        <begin position="7"/>
        <end position="245"/>
    </location>
</feature>
<keyword evidence="3" id="KW-0547">Nucleotide-binding</keyword>
<sequence>MRLTNKLMHLEIRQANIGYDKTLISNAHADLKLGDVCLLIGNNGVGKTTLIKSILHQISLLSGEILIQQKNIKDLSVKEIAENIAVVFSKSNVPQHYTVEDLISLGKYIYYPFYFELKKEDRDEVSDIIDELDLRQYKYTLLKNLSDGNLQKAFIGRAITQNSQVIILDEPTTHLDEKNKLIILKTLRRLAKEQNKIILFSSHDWRLAKEFADKIWYVKNNQLFTGLVEDVLLQHDELTNVSLFQVNDNFVPPSIQAPQVHKEMLYSLLQKNFEKDLSALHFEYKDGFWDILTNTTKQQCESFEEIVDSVKNIH</sequence>
<dbReference type="InterPro" id="IPR003439">
    <property type="entry name" value="ABC_transporter-like_ATP-bd"/>
</dbReference>